<keyword evidence="2" id="KW-0812">Transmembrane</keyword>
<reference evidence="4" key="1">
    <citation type="journal article" date="2019" name="Int. J. Syst. Evol. Microbiol.">
        <title>The Global Catalogue of Microorganisms (GCM) 10K type strain sequencing project: providing services to taxonomists for standard genome sequencing and annotation.</title>
        <authorList>
            <consortium name="The Broad Institute Genomics Platform"/>
            <consortium name="The Broad Institute Genome Sequencing Center for Infectious Disease"/>
            <person name="Wu L."/>
            <person name="Ma J."/>
        </authorList>
    </citation>
    <scope>NUCLEOTIDE SEQUENCE [LARGE SCALE GENOMIC DNA]</scope>
    <source>
        <strain evidence="4">XZYJ18</strain>
    </source>
</reference>
<evidence type="ECO:0000256" key="1">
    <source>
        <dbReference type="SAM" id="MobiDB-lite"/>
    </source>
</evidence>
<feature type="region of interest" description="Disordered" evidence="1">
    <location>
        <begin position="16"/>
        <end position="37"/>
    </location>
</feature>
<evidence type="ECO:0000256" key="2">
    <source>
        <dbReference type="SAM" id="Phobius"/>
    </source>
</evidence>
<dbReference type="Proteomes" id="UP001596175">
    <property type="component" value="Unassembled WGS sequence"/>
</dbReference>
<feature type="transmembrane region" description="Helical" evidence="2">
    <location>
        <begin position="42"/>
        <end position="62"/>
    </location>
</feature>
<comment type="caution">
    <text evidence="3">The sequence shown here is derived from an EMBL/GenBank/DDBJ whole genome shotgun (WGS) entry which is preliminary data.</text>
</comment>
<accession>A0ABV9ZQU1</accession>
<protein>
    <submittedName>
        <fullName evidence="3">Uncharacterized protein</fullName>
    </submittedName>
</protein>
<dbReference type="EMBL" id="JBHSKG010000028">
    <property type="protein sequence ID" value="MFC5142836.1"/>
    <property type="molecule type" value="Genomic_DNA"/>
</dbReference>
<organism evidence="3 4">
    <name type="scientific">Actinomycetospora rhizophila</name>
    <dbReference type="NCBI Taxonomy" id="1416876"/>
    <lineage>
        <taxon>Bacteria</taxon>
        <taxon>Bacillati</taxon>
        <taxon>Actinomycetota</taxon>
        <taxon>Actinomycetes</taxon>
        <taxon>Pseudonocardiales</taxon>
        <taxon>Pseudonocardiaceae</taxon>
        <taxon>Actinomycetospora</taxon>
    </lineage>
</organism>
<proteinExistence type="predicted"/>
<keyword evidence="2" id="KW-0472">Membrane</keyword>
<keyword evidence="2" id="KW-1133">Transmembrane helix</keyword>
<feature type="non-terminal residue" evidence="3">
    <location>
        <position position="1"/>
    </location>
</feature>
<evidence type="ECO:0000313" key="3">
    <source>
        <dbReference type="EMBL" id="MFC5142836.1"/>
    </source>
</evidence>
<evidence type="ECO:0000313" key="4">
    <source>
        <dbReference type="Proteomes" id="UP001596175"/>
    </source>
</evidence>
<gene>
    <name evidence="3" type="ORF">ACFPK1_31750</name>
</gene>
<sequence length="68" mass="6541">RDDAAGYGVLDAAAAVRGGPPRTGPGVRAEAPAPPASAGAPVGWIVAGGVAVLVVLGAVIGMRRRAAR</sequence>
<name>A0ABV9ZQU1_9PSEU</name>
<keyword evidence="4" id="KW-1185">Reference proteome</keyword>